<evidence type="ECO:0000313" key="4">
    <source>
        <dbReference type="Proteomes" id="UP000033859"/>
    </source>
</evidence>
<sequence>MSKNDETMTKEEIERVVREHGGNSSMTMMDALKAKGVIVEEKREKESKKSGKSGASKILAAVATVQKFSFQRPAVLPTVRHILAPEERQKALEEHQKAIEVERQRMAEEEEALVQFRKDIAPLMSDLVTSLRDYSAAPAKEQELAENKESELHNRKALADLFNQVTGRAREVAVKCFAASYVLTCPKNGDGQDLKDVLDKLLNYDFTKEATEQSYECIPPDGVRAFDNEARDIMRDLRFLIRETKKLSRAFFRNKETEFESKNTNPMTLDNLQALIYGDPAEKKSGTIILDISEQPGKDRDGKSFTYKPGRIFAQVSENRLSFVEGIGGLQKIVQRLAEERAFVYLNQLKLKHDVLKDQL</sequence>
<proteinExistence type="predicted"/>
<evidence type="ECO:0000256" key="2">
    <source>
        <dbReference type="SAM" id="MobiDB-lite"/>
    </source>
</evidence>
<dbReference type="AlphaFoldDB" id="A0A0G0ZXQ5"/>
<evidence type="ECO:0000256" key="1">
    <source>
        <dbReference type="SAM" id="Coils"/>
    </source>
</evidence>
<evidence type="ECO:0000313" key="3">
    <source>
        <dbReference type="EMBL" id="KKS26796.1"/>
    </source>
</evidence>
<protein>
    <submittedName>
        <fullName evidence="3">Uncharacterized protein</fullName>
    </submittedName>
</protein>
<name>A0A0G0ZXQ5_9BACT</name>
<reference evidence="3 4" key="1">
    <citation type="journal article" date="2015" name="Nature">
        <title>rRNA introns, odd ribosomes, and small enigmatic genomes across a large radiation of phyla.</title>
        <authorList>
            <person name="Brown C.T."/>
            <person name="Hug L.A."/>
            <person name="Thomas B.C."/>
            <person name="Sharon I."/>
            <person name="Castelle C.J."/>
            <person name="Singh A."/>
            <person name="Wilkins M.J."/>
            <person name="Williams K.H."/>
            <person name="Banfield J.F."/>
        </authorList>
    </citation>
    <scope>NUCLEOTIDE SEQUENCE [LARGE SCALE GENOMIC DNA]</scope>
</reference>
<comment type="caution">
    <text evidence="3">The sequence shown here is derived from an EMBL/GenBank/DDBJ whole genome shotgun (WGS) entry which is preliminary data.</text>
</comment>
<accession>A0A0G0ZXQ5</accession>
<feature type="non-terminal residue" evidence="3">
    <location>
        <position position="360"/>
    </location>
</feature>
<dbReference type="EMBL" id="LCCE01000016">
    <property type="protein sequence ID" value="KKS26796.1"/>
    <property type="molecule type" value="Genomic_DNA"/>
</dbReference>
<feature type="coiled-coil region" evidence="1">
    <location>
        <begin position="92"/>
        <end position="119"/>
    </location>
</feature>
<organism evidence="3 4">
    <name type="scientific">Candidatus Yanofskybacteria bacterium GW2011_GWC2_41_9</name>
    <dbReference type="NCBI Taxonomy" id="1619029"/>
    <lineage>
        <taxon>Bacteria</taxon>
        <taxon>Candidatus Yanofskyibacteriota</taxon>
    </lineage>
</organism>
<feature type="compositionally biased region" description="Basic and acidic residues" evidence="2">
    <location>
        <begin position="1"/>
        <end position="21"/>
    </location>
</feature>
<keyword evidence="1" id="KW-0175">Coiled coil</keyword>
<feature type="region of interest" description="Disordered" evidence="2">
    <location>
        <begin position="1"/>
        <end position="29"/>
    </location>
</feature>
<dbReference type="Proteomes" id="UP000033859">
    <property type="component" value="Unassembled WGS sequence"/>
</dbReference>
<gene>
    <name evidence="3" type="ORF">UU84_C0016G0001</name>
</gene>